<evidence type="ECO:0000313" key="2">
    <source>
        <dbReference type="EMBL" id="GAA2159432.1"/>
    </source>
</evidence>
<feature type="signal peptide" evidence="1">
    <location>
        <begin position="1"/>
        <end position="24"/>
    </location>
</feature>
<keyword evidence="3" id="KW-1185">Reference proteome</keyword>
<keyword evidence="1" id="KW-0732">Signal</keyword>
<feature type="chain" id="PRO_5046608567" description="Lipoprotein" evidence="1">
    <location>
        <begin position="25"/>
        <end position="186"/>
    </location>
</feature>
<name>A0ABN3ABV1_9ACTN</name>
<evidence type="ECO:0000313" key="3">
    <source>
        <dbReference type="Proteomes" id="UP001501020"/>
    </source>
</evidence>
<accession>A0ABN3ABV1</accession>
<sequence length="186" mass="20026">METLPRLTACAALALALVGCSAHHDDAPPVPAGFSEHRADVYTFAYPSGWTLRPGTEDGGAPTLDVNGPELPSGVDDGQIHLGRRDRYTGTLDGQLAQFRGLALLNGYHLTAARRTDLDGADARRVEARYEITSADGTRTPMHLTGLYVLTGRRTLLEFMIRSPDRGTAAARVPAILGSFRLKEGR</sequence>
<dbReference type="Proteomes" id="UP001501020">
    <property type="component" value="Unassembled WGS sequence"/>
</dbReference>
<evidence type="ECO:0008006" key="4">
    <source>
        <dbReference type="Google" id="ProtNLM"/>
    </source>
</evidence>
<gene>
    <name evidence="2" type="ORF">GCM10009727_71270</name>
</gene>
<dbReference type="PROSITE" id="PS51257">
    <property type="entry name" value="PROKAR_LIPOPROTEIN"/>
    <property type="match status" value="1"/>
</dbReference>
<reference evidence="2 3" key="1">
    <citation type="journal article" date="2019" name="Int. J. Syst. Evol. Microbiol.">
        <title>The Global Catalogue of Microorganisms (GCM) 10K type strain sequencing project: providing services to taxonomists for standard genome sequencing and annotation.</title>
        <authorList>
            <consortium name="The Broad Institute Genomics Platform"/>
            <consortium name="The Broad Institute Genome Sequencing Center for Infectious Disease"/>
            <person name="Wu L."/>
            <person name="Ma J."/>
        </authorList>
    </citation>
    <scope>NUCLEOTIDE SEQUENCE [LARGE SCALE GENOMIC DNA]</scope>
    <source>
        <strain evidence="2 3">JCM 13850</strain>
    </source>
</reference>
<dbReference type="RefSeq" id="WP_344277741.1">
    <property type="nucleotide sequence ID" value="NZ_BAAAMR010000085.1"/>
</dbReference>
<comment type="caution">
    <text evidence="2">The sequence shown here is derived from an EMBL/GenBank/DDBJ whole genome shotgun (WGS) entry which is preliminary data.</text>
</comment>
<protein>
    <recommendedName>
        <fullName evidence="4">Lipoprotein</fullName>
    </recommendedName>
</protein>
<evidence type="ECO:0000256" key="1">
    <source>
        <dbReference type="SAM" id="SignalP"/>
    </source>
</evidence>
<dbReference type="EMBL" id="BAAAMR010000085">
    <property type="protein sequence ID" value="GAA2159432.1"/>
    <property type="molecule type" value="Genomic_DNA"/>
</dbReference>
<organism evidence="2 3">
    <name type="scientific">Actinomadura napierensis</name>
    <dbReference type="NCBI Taxonomy" id="267854"/>
    <lineage>
        <taxon>Bacteria</taxon>
        <taxon>Bacillati</taxon>
        <taxon>Actinomycetota</taxon>
        <taxon>Actinomycetes</taxon>
        <taxon>Streptosporangiales</taxon>
        <taxon>Thermomonosporaceae</taxon>
        <taxon>Actinomadura</taxon>
    </lineage>
</organism>
<proteinExistence type="predicted"/>